<dbReference type="PRINTS" id="PR00038">
    <property type="entry name" value="HTHLUXR"/>
</dbReference>
<name>A0ABV3LTY2_9ACTN</name>
<gene>
    <name evidence="5" type="ORF">AB0887_13265</name>
</gene>
<dbReference type="SMART" id="SM00421">
    <property type="entry name" value="HTH_LUXR"/>
    <property type="match status" value="1"/>
</dbReference>
<keyword evidence="3" id="KW-0804">Transcription</keyword>
<dbReference type="InterPro" id="IPR036890">
    <property type="entry name" value="HATPase_C_sf"/>
</dbReference>
<dbReference type="InterPro" id="IPR000792">
    <property type="entry name" value="Tscrpt_reg_LuxR_C"/>
</dbReference>
<proteinExistence type="predicted"/>
<dbReference type="PANTHER" id="PTHR44688">
    <property type="entry name" value="DNA-BINDING TRANSCRIPTIONAL ACTIVATOR DEVR_DOSR"/>
    <property type="match status" value="1"/>
</dbReference>
<feature type="domain" description="HTH luxR-type" evidence="4">
    <location>
        <begin position="355"/>
        <end position="420"/>
    </location>
</feature>
<evidence type="ECO:0000256" key="2">
    <source>
        <dbReference type="ARBA" id="ARBA00023125"/>
    </source>
</evidence>
<dbReference type="Gene3D" id="3.30.565.10">
    <property type="entry name" value="Histidine kinase-like ATPase, C-terminal domain"/>
    <property type="match status" value="1"/>
</dbReference>
<dbReference type="SUPFAM" id="SSF46894">
    <property type="entry name" value="C-terminal effector domain of the bipartite response regulators"/>
    <property type="match status" value="1"/>
</dbReference>
<comment type="caution">
    <text evidence="5">The sequence shown here is derived from an EMBL/GenBank/DDBJ whole genome shotgun (WGS) entry which is preliminary data.</text>
</comment>
<dbReference type="PROSITE" id="PS50043">
    <property type="entry name" value="HTH_LUXR_2"/>
    <property type="match status" value="1"/>
</dbReference>
<dbReference type="Pfam" id="PF00196">
    <property type="entry name" value="GerE"/>
    <property type="match status" value="1"/>
</dbReference>
<evidence type="ECO:0000259" key="4">
    <source>
        <dbReference type="PROSITE" id="PS50043"/>
    </source>
</evidence>
<dbReference type="SUPFAM" id="SSF55874">
    <property type="entry name" value="ATPase domain of HSP90 chaperone/DNA topoisomerase II/histidine kinase"/>
    <property type="match status" value="1"/>
</dbReference>
<keyword evidence="1" id="KW-0805">Transcription regulation</keyword>
<accession>A0ABV3LTY2</accession>
<evidence type="ECO:0000313" key="6">
    <source>
        <dbReference type="Proteomes" id="UP001553843"/>
    </source>
</evidence>
<dbReference type="RefSeq" id="WP_359778041.1">
    <property type="nucleotide sequence ID" value="NZ_JBEYRR010000004.1"/>
</dbReference>
<dbReference type="Gene3D" id="1.10.10.10">
    <property type="entry name" value="Winged helix-like DNA-binding domain superfamily/Winged helix DNA-binding domain"/>
    <property type="match status" value="1"/>
</dbReference>
<dbReference type="EMBL" id="JBEYRS010000004">
    <property type="protein sequence ID" value="MEW2362909.1"/>
    <property type="molecule type" value="Genomic_DNA"/>
</dbReference>
<dbReference type="InterPro" id="IPR016032">
    <property type="entry name" value="Sig_transdc_resp-reg_C-effctor"/>
</dbReference>
<reference evidence="5 6" key="1">
    <citation type="submission" date="2024-06" db="EMBL/GenBank/DDBJ databases">
        <title>The Natural Products Discovery Center: Release of the First 8490 Sequenced Strains for Exploring Actinobacteria Biosynthetic Diversity.</title>
        <authorList>
            <person name="Kalkreuter E."/>
            <person name="Kautsar S.A."/>
            <person name="Yang D."/>
            <person name="Bader C.D."/>
            <person name="Teijaro C.N."/>
            <person name="Fluegel L."/>
            <person name="Davis C.M."/>
            <person name="Simpson J.R."/>
            <person name="Lauterbach L."/>
            <person name="Steele A.D."/>
            <person name="Gui C."/>
            <person name="Meng S."/>
            <person name="Li G."/>
            <person name="Viehrig K."/>
            <person name="Ye F."/>
            <person name="Su P."/>
            <person name="Kiefer A.F."/>
            <person name="Nichols A."/>
            <person name="Cepeda A.J."/>
            <person name="Yan W."/>
            <person name="Fan B."/>
            <person name="Jiang Y."/>
            <person name="Adhikari A."/>
            <person name="Zheng C.-J."/>
            <person name="Schuster L."/>
            <person name="Cowan T.M."/>
            <person name="Smanski M.J."/>
            <person name="Chevrette M.G."/>
            <person name="De Carvalho L.P.S."/>
            <person name="Shen B."/>
        </authorList>
    </citation>
    <scope>NUCLEOTIDE SEQUENCE [LARGE SCALE GENOMIC DNA]</scope>
    <source>
        <strain evidence="5 6">NPDC047833</strain>
    </source>
</reference>
<organism evidence="5 6">
    <name type="scientific">Streptomyces huasconensis</name>
    <dbReference type="NCBI Taxonomy" id="1854574"/>
    <lineage>
        <taxon>Bacteria</taxon>
        <taxon>Bacillati</taxon>
        <taxon>Actinomycetota</taxon>
        <taxon>Actinomycetes</taxon>
        <taxon>Kitasatosporales</taxon>
        <taxon>Streptomycetaceae</taxon>
        <taxon>Streptomyces</taxon>
    </lineage>
</organism>
<dbReference type="Proteomes" id="UP001553843">
    <property type="component" value="Unassembled WGS sequence"/>
</dbReference>
<dbReference type="CDD" id="cd06170">
    <property type="entry name" value="LuxR_C_like"/>
    <property type="match status" value="1"/>
</dbReference>
<dbReference type="PROSITE" id="PS00622">
    <property type="entry name" value="HTH_LUXR_1"/>
    <property type="match status" value="1"/>
</dbReference>
<keyword evidence="6" id="KW-1185">Reference proteome</keyword>
<keyword evidence="2" id="KW-0238">DNA-binding</keyword>
<protein>
    <submittedName>
        <fullName evidence="5">LuxR C-terminal-related transcriptional regulator</fullName>
    </submittedName>
</protein>
<sequence>MDSTWGSVSVLDAAGDILRAPLDEVLPRLSGALAGLIPHRAAAELATECAHSPFKTAGEAALAERITAAELDRLGPVVGVGRTWQGTATIGGAEHPVLALHSDRTTRGALLVLVREQAGPLDTAAIDTARALWDLVTSHLDRLAAEAVPGTLAQSRAAAGARARAIAEAGEAHTAVLTGLLGVLRSRGLDDGAARAAATELAVSALLDLRAEAERDQSVAEEPADQAFTRLEESLRPLLRHSEVRLALAPPGTARRLPADVAHAGRAIGRGLLLAVLEQDGVDRVHVGWRLDDTTLRVSVRDDGPGTLSYCSLGRRRVTERVEALGGRLDVDAVEGWGTTVTVSLPLGTKESAGAADPLAPLGARELEVLGELARGRRNRDIAERLHISESTVKFHVANILAKLGVGSRGEAAARFHAAA</sequence>
<evidence type="ECO:0000256" key="3">
    <source>
        <dbReference type="ARBA" id="ARBA00023163"/>
    </source>
</evidence>
<evidence type="ECO:0000313" key="5">
    <source>
        <dbReference type="EMBL" id="MEW2362909.1"/>
    </source>
</evidence>
<evidence type="ECO:0000256" key="1">
    <source>
        <dbReference type="ARBA" id="ARBA00023015"/>
    </source>
</evidence>
<dbReference type="PANTHER" id="PTHR44688:SF16">
    <property type="entry name" value="DNA-BINDING TRANSCRIPTIONAL ACTIVATOR DEVR_DOSR"/>
    <property type="match status" value="1"/>
</dbReference>
<dbReference type="InterPro" id="IPR036388">
    <property type="entry name" value="WH-like_DNA-bd_sf"/>
</dbReference>